<dbReference type="PROSITE" id="PS50042">
    <property type="entry name" value="CNMP_BINDING_3"/>
    <property type="match status" value="1"/>
</dbReference>
<dbReference type="SMART" id="SM00332">
    <property type="entry name" value="PP2Cc"/>
    <property type="match status" value="1"/>
</dbReference>
<evidence type="ECO:0000259" key="1">
    <source>
        <dbReference type="PROSITE" id="PS50042"/>
    </source>
</evidence>
<dbReference type="OrthoDB" id="9801841at2"/>
<dbReference type="InterPro" id="IPR018490">
    <property type="entry name" value="cNMP-bd_dom_sf"/>
</dbReference>
<dbReference type="STRING" id="502025.Hoch_6845"/>
<protein>
    <submittedName>
        <fullName evidence="3">Cyclic nucleotide-binding protein</fullName>
        <ecNumber evidence="3">3.1.3.16</ecNumber>
    </submittedName>
</protein>
<dbReference type="Gene3D" id="3.60.40.10">
    <property type="entry name" value="PPM-type phosphatase domain"/>
    <property type="match status" value="1"/>
</dbReference>
<dbReference type="Pfam" id="PF13672">
    <property type="entry name" value="PP2C_2"/>
    <property type="match status" value="1"/>
</dbReference>
<dbReference type="PROSITE" id="PS51746">
    <property type="entry name" value="PPM_2"/>
    <property type="match status" value="1"/>
</dbReference>
<dbReference type="InterPro" id="IPR036457">
    <property type="entry name" value="PPM-type-like_dom_sf"/>
</dbReference>
<dbReference type="Gene3D" id="2.60.120.10">
    <property type="entry name" value="Jelly Rolls"/>
    <property type="match status" value="1"/>
</dbReference>
<dbReference type="InterPro" id="IPR014710">
    <property type="entry name" value="RmlC-like_jellyroll"/>
</dbReference>
<dbReference type="InterPro" id="IPR000595">
    <property type="entry name" value="cNMP-bd_dom"/>
</dbReference>
<keyword evidence="4" id="KW-1185">Reference proteome</keyword>
<organism evidence="3 4">
    <name type="scientific">Haliangium ochraceum (strain DSM 14365 / JCM 11303 / SMP-2)</name>
    <dbReference type="NCBI Taxonomy" id="502025"/>
    <lineage>
        <taxon>Bacteria</taxon>
        <taxon>Pseudomonadati</taxon>
        <taxon>Myxococcota</taxon>
        <taxon>Polyangia</taxon>
        <taxon>Haliangiales</taxon>
        <taxon>Kofleriaceae</taxon>
        <taxon>Haliangium</taxon>
    </lineage>
</organism>
<dbReference type="AlphaFoldDB" id="D0LUI6"/>
<dbReference type="HOGENOM" id="CLU_658519_0_0_7"/>
<reference evidence="3 4" key="1">
    <citation type="journal article" date="2010" name="Stand. Genomic Sci.">
        <title>Complete genome sequence of Haliangium ochraceum type strain (SMP-2).</title>
        <authorList>
            <consortium name="US DOE Joint Genome Institute (JGI-PGF)"/>
            <person name="Ivanova N."/>
            <person name="Daum C."/>
            <person name="Lang E."/>
            <person name="Abt B."/>
            <person name="Kopitz M."/>
            <person name="Saunders E."/>
            <person name="Lapidus A."/>
            <person name="Lucas S."/>
            <person name="Glavina Del Rio T."/>
            <person name="Nolan M."/>
            <person name="Tice H."/>
            <person name="Copeland A."/>
            <person name="Cheng J.F."/>
            <person name="Chen F."/>
            <person name="Bruce D."/>
            <person name="Goodwin L."/>
            <person name="Pitluck S."/>
            <person name="Mavromatis K."/>
            <person name="Pati A."/>
            <person name="Mikhailova N."/>
            <person name="Chen A."/>
            <person name="Palaniappan K."/>
            <person name="Land M."/>
            <person name="Hauser L."/>
            <person name="Chang Y.J."/>
            <person name="Jeffries C.D."/>
            <person name="Detter J.C."/>
            <person name="Brettin T."/>
            <person name="Rohde M."/>
            <person name="Goker M."/>
            <person name="Bristow J."/>
            <person name="Markowitz V."/>
            <person name="Eisen J.A."/>
            <person name="Hugenholtz P."/>
            <person name="Kyrpides N.C."/>
            <person name="Klenk H.P."/>
        </authorList>
    </citation>
    <scope>NUCLEOTIDE SEQUENCE [LARGE SCALE GENOMIC DNA]</scope>
    <source>
        <strain evidence="4">DSM 14365 / CIP 107738 / JCM 11303 / AJ 13395 / SMP-2</strain>
    </source>
</reference>
<dbReference type="InterPro" id="IPR015655">
    <property type="entry name" value="PP2C"/>
</dbReference>
<dbReference type="KEGG" id="hoh:Hoch_6845"/>
<gene>
    <name evidence="3" type="ordered locus">Hoch_6845</name>
</gene>
<dbReference type="CDD" id="cd00143">
    <property type="entry name" value="PP2Cc"/>
    <property type="match status" value="1"/>
</dbReference>
<dbReference type="Proteomes" id="UP000001880">
    <property type="component" value="Chromosome"/>
</dbReference>
<name>D0LUI6_HALO1</name>
<evidence type="ECO:0000313" key="3">
    <source>
        <dbReference type="EMBL" id="ACY19309.1"/>
    </source>
</evidence>
<dbReference type="SUPFAM" id="SSF81606">
    <property type="entry name" value="PP2C-like"/>
    <property type="match status" value="1"/>
</dbReference>
<accession>D0LUI6</accession>
<dbReference type="PANTHER" id="PTHR47992">
    <property type="entry name" value="PROTEIN PHOSPHATASE"/>
    <property type="match status" value="1"/>
</dbReference>
<dbReference type="GO" id="GO:0004722">
    <property type="term" value="F:protein serine/threonine phosphatase activity"/>
    <property type="evidence" value="ECO:0007669"/>
    <property type="project" value="UniProtKB-EC"/>
</dbReference>
<dbReference type="InterPro" id="IPR001932">
    <property type="entry name" value="PPM-type_phosphatase-like_dom"/>
</dbReference>
<evidence type="ECO:0000259" key="2">
    <source>
        <dbReference type="PROSITE" id="PS51746"/>
    </source>
</evidence>
<proteinExistence type="predicted"/>
<dbReference type="RefSeq" id="WP_012831901.1">
    <property type="nucleotide sequence ID" value="NC_013440.1"/>
</dbReference>
<dbReference type="eggNOG" id="COG0631">
    <property type="taxonomic scope" value="Bacteria"/>
</dbReference>
<keyword evidence="3" id="KW-0378">Hydrolase</keyword>
<dbReference type="EC" id="3.1.3.16" evidence="3"/>
<evidence type="ECO:0000313" key="4">
    <source>
        <dbReference type="Proteomes" id="UP000001880"/>
    </source>
</evidence>
<dbReference type="SMART" id="SM00331">
    <property type="entry name" value="PP2C_SIG"/>
    <property type="match status" value="1"/>
</dbReference>
<feature type="domain" description="Cyclic nucleotide-binding" evidence="1">
    <location>
        <begin position="280"/>
        <end position="393"/>
    </location>
</feature>
<dbReference type="SUPFAM" id="SSF51206">
    <property type="entry name" value="cAMP-binding domain-like"/>
    <property type="match status" value="1"/>
</dbReference>
<feature type="domain" description="PPM-type phosphatase" evidence="2">
    <location>
        <begin position="5"/>
        <end position="255"/>
    </location>
</feature>
<dbReference type="EMBL" id="CP001804">
    <property type="protein sequence ID" value="ACY19309.1"/>
    <property type="molecule type" value="Genomic_DNA"/>
</dbReference>
<sequence>MSTVIAGAATDVGRVREHNEDSHLVDPHNQIFIVADGMGGHAAGEVASSMAVRIARGAWTAPAMSMAMRAYAERGDPDSCRRLIQALRQGVVNAHLDIIEEARRDEDKAGMGTTFTGFMIAGGDAIFAHAGDSRAYLVRDDIAMQLSEDHTLLARLHASGVDPAVAESHSVRWRGVLTNALGIADGTRVATFIISLYSGDKILLCSDGVTEYVSEGEIAQVLGSAPSPNRAAQSLVDMANERGGADNSTAVVIKVVEAGETRVPPEQRQRDDAAVRRCALFNGLTPQERLRALRITTQRELKEGKSLAPVALGNRVAYVLLDGEVEIHDEIAGPGAIIYPEALIDGTDMPDRSNTALALSHVRLLTIRRDDFAELTEEESDLGVKLYATVAKLMAR</sequence>